<accession>A0ABV7T532</accession>
<evidence type="ECO:0000259" key="2">
    <source>
        <dbReference type="Pfam" id="PF14467"/>
    </source>
</evidence>
<evidence type="ECO:0000313" key="3">
    <source>
        <dbReference type="EMBL" id="MFC3608294.1"/>
    </source>
</evidence>
<feature type="domain" description="DUF4426" evidence="2">
    <location>
        <begin position="22"/>
        <end position="138"/>
    </location>
</feature>
<keyword evidence="4" id="KW-1185">Reference proteome</keyword>
<dbReference type="EMBL" id="JBHRXZ010000022">
    <property type="protein sequence ID" value="MFC3608294.1"/>
    <property type="molecule type" value="Genomic_DNA"/>
</dbReference>
<evidence type="ECO:0000256" key="1">
    <source>
        <dbReference type="SAM" id="SignalP"/>
    </source>
</evidence>
<dbReference type="InterPro" id="IPR025218">
    <property type="entry name" value="DUF4426"/>
</dbReference>
<dbReference type="RefSeq" id="WP_386364693.1">
    <property type="nucleotide sequence ID" value="NZ_JBHRXZ010000022.1"/>
</dbReference>
<evidence type="ECO:0000313" key="4">
    <source>
        <dbReference type="Proteomes" id="UP001595630"/>
    </source>
</evidence>
<feature type="signal peptide" evidence="1">
    <location>
        <begin position="1"/>
        <end position="19"/>
    </location>
</feature>
<feature type="chain" id="PRO_5047381284" evidence="1">
    <location>
        <begin position="20"/>
        <end position="138"/>
    </location>
</feature>
<sequence>MKSALIALFALFMALPAFAERKQTFGDYDIHYIAFHSSFLTPEIASAAGLVRSRTQGVLNVAVQESGKPVTAQVSGTMTNLLGQQRNLNFRQVREDEAVYYLTQFPIDTQELLRFQLNVHPSGGRPINIQFEQEVFPE</sequence>
<reference evidence="4" key="1">
    <citation type="journal article" date="2019" name="Int. J. Syst. Evol. Microbiol.">
        <title>The Global Catalogue of Microorganisms (GCM) 10K type strain sequencing project: providing services to taxonomists for standard genome sequencing and annotation.</title>
        <authorList>
            <consortium name="The Broad Institute Genomics Platform"/>
            <consortium name="The Broad Institute Genome Sequencing Center for Infectious Disease"/>
            <person name="Wu L."/>
            <person name="Ma J."/>
        </authorList>
    </citation>
    <scope>NUCLEOTIDE SEQUENCE [LARGE SCALE GENOMIC DNA]</scope>
    <source>
        <strain evidence="4">KCTC 42447</strain>
    </source>
</reference>
<gene>
    <name evidence="3" type="ORF">ACFOMF_10940</name>
</gene>
<name>A0ABV7T532_9GAMM</name>
<dbReference type="Gene3D" id="2.60.40.3340">
    <property type="entry name" value="Domain of unknown function DUF4426"/>
    <property type="match status" value="1"/>
</dbReference>
<dbReference type="Pfam" id="PF14467">
    <property type="entry name" value="DUF4426"/>
    <property type="match status" value="1"/>
</dbReference>
<protein>
    <submittedName>
        <fullName evidence="3">DUF4426 domain-containing protein</fullName>
    </submittedName>
</protein>
<proteinExistence type="predicted"/>
<organism evidence="3 4">
    <name type="scientific">Stutzerimonas tarimensis</name>
    <dbReference type="NCBI Taxonomy" id="1507735"/>
    <lineage>
        <taxon>Bacteria</taxon>
        <taxon>Pseudomonadati</taxon>
        <taxon>Pseudomonadota</taxon>
        <taxon>Gammaproteobacteria</taxon>
        <taxon>Pseudomonadales</taxon>
        <taxon>Pseudomonadaceae</taxon>
        <taxon>Stutzerimonas</taxon>
    </lineage>
</organism>
<dbReference type="Proteomes" id="UP001595630">
    <property type="component" value="Unassembled WGS sequence"/>
</dbReference>
<comment type="caution">
    <text evidence="3">The sequence shown here is derived from an EMBL/GenBank/DDBJ whole genome shotgun (WGS) entry which is preliminary data.</text>
</comment>
<keyword evidence="1" id="KW-0732">Signal</keyword>